<evidence type="ECO:0000313" key="2">
    <source>
        <dbReference type="EMBL" id="EAW08533.1"/>
    </source>
</evidence>
<evidence type="ECO:0000313" key="3">
    <source>
        <dbReference type="Proteomes" id="UP000006701"/>
    </source>
</evidence>
<dbReference type="HOGENOM" id="CLU_2497455_0_0_1"/>
<dbReference type="RefSeq" id="XP_001269959.1">
    <property type="nucleotide sequence ID" value="XM_001269958.1"/>
</dbReference>
<dbReference type="GeneID" id="4701022"/>
<dbReference type="OrthoDB" id="6499973at2759"/>
<dbReference type="AlphaFoldDB" id="A1CSB2"/>
<evidence type="ECO:0000256" key="1">
    <source>
        <dbReference type="SAM" id="Phobius"/>
    </source>
</evidence>
<keyword evidence="1" id="KW-0812">Transmembrane</keyword>
<dbReference type="Proteomes" id="UP000006701">
    <property type="component" value="Unassembled WGS sequence"/>
</dbReference>
<feature type="transmembrane region" description="Helical" evidence="1">
    <location>
        <begin position="41"/>
        <end position="61"/>
    </location>
</feature>
<dbReference type="KEGG" id="act:ACLA_032690"/>
<sequence length="86" mass="9191">MACYNACMAIRGWSVGGDLLGNSTAGFLIAAMHADRASSIVPFYAGGTAAVLMALMLVARLRMDANLIEKFSLYSSNKKLRTRSSL</sequence>
<accession>A1CSB2</accession>
<dbReference type="EMBL" id="DS027059">
    <property type="protein sequence ID" value="EAW08533.1"/>
    <property type="molecule type" value="Genomic_DNA"/>
</dbReference>
<dbReference type="VEuPathDB" id="FungiDB:ACLA_032690"/>
<reference evidence="2 3" key="1">
    <citation type="journal article" date="2008" name="PLoS Genet.">
        <title>Genomic islands in the pathogenic filamentous fungus Aspergillus fumigatus.</title>
        <authorList>
            <person name="Fedorova N.D."/>
            <person name="Khaldi N."/>
            <person name="Joardar V.S."/>
            <person name="Maiti R."/>
            <person name="Amedeo P."/>
            <person name="Anderson M.J."/>
            <person name="Crabtree J."/>
            <person name="Silva J.C."/>
            <person name="Badger J.H."/>
            <person name="Albarraq A."/>
            <person name="Angiuoli S."/>
            <person name="Bussey H."/>
            <person name="Bowyer P."/>
            <person name="Cotty P.J."/>
            <person name="Dyer P.S."/>
            <person name="Egan A."/>
            <person name="Galens K."/>
            <person name="Fraser-Liggett C.M."/>
            <person name="Haas B.J."/>
            <person name="Inman J.M."/>
            <person name="Kent R."/>
            <person name="Lemieux S."/>
            <person name="Malavazi I."/>
            <person name="Orvis J."/>
            <person name="Roemer T."/>
            <person name="Ronning C.M."/>
            <person name="Sundaram J.P."/>
            <person name="Sutton G."/>
            <person name="Turner G."/>
            <person name="Venter J.C."/>
            <person name="White O.R."/>
            <person name="Whitty B.R."/>
            <person name="Youngman P."/>
            <person name="Wolfe K.H."/>
            <person name="Goldman G.H."/>
            <person name="Wortman J.R."/>
            <person name="Jiang B."/>
            <person name="Denning D.W."/>
            <person name="Nierman W.C."/>
        </authorList>
    </citation>
    <scope>NUCLEOTIDE SEQUENCE [LARGE SCALE GENOMIC DNA]</scope>
    <source>
        <strain evidence="3">ATCC 1007 / CBS 513.65 / DSM 816 / NCTC 3887 / NRRL 1</strain>
    </source>
</reference>
<keyword evidence="1" id="KW-1133">Transmembrane helix</keyword>
<name>A1CSB2_ASPCL</name>
<proteinExistence type="predicted"/>
<keyword evidence="3" id="KW-1185">Reference proteome</keyword>
<gene>
    <name evidence="2" type="ORF">ACLA_032690</name>
</gene>
<organism evidence="2 3">
    <name type="scientific">Aspergillus clavatus (strain ATCC 1007 / CBS 513.65 / DSM 816 / NCTC 3887 / NRRL 1 / QM 1276 / 107)</name>
    <dbReference type="NCBI Taxonomy" id="344612"/>
    <lineage>
        <taxon>Eukaryota</taxon>
        <taxon>Fungi</taxon>
        <taxon>Dikarya</taxon>
        <taxon>Ascomycota</taxon>
        <taxon>Pezizomycotina</taxon>
        <taxon>Eurotiomycetes</taxon>
        <taxon>Eurotiomycetidae</taxon>
        <taxon>Eurotiales</taxon>
        <taxon>Aspergillaceae</taxon>
        <taxon>Aspergillus</taxon>
        <taxon>Aspergillus subgen. Fumigati</taxon>
    </lineage>
</organism>
<keyword evidence="1" id="KW-0472">Membrane</keyword>
<protein>
    <submittedName>
        <fullName evidence="2">Uncharacterized protein</fullName>
    </submittedName>
</protein>